<evidence type="ECO:0000313" key="2">
    <source>
        <dbReference type="EMBL" id="SVC68729.1"/>
    </source>
</evidence>
<protein>
    <submittedName>
        <fullName evidence="2">Uncharacterized protein</fullName>
    </submittedName>
</protein>
<dbReference type="EMBL" id="UINC01105070">
    <property type="protein sequence ID" value="SVC68729.1"/>
    <property type="molecule type" value="Genomic_DNA"/>
</dbReference>
<dbReference type="AlphaFoldDB" id="A0A382P5P3"/>
<organism evidence="2">
    <name type="scientific">marine metagenome</name>
    <dbReference type="NCBI Taxonomy" id="408172"/>
    <lineage>
        <taxon>unclassified sequences</taxon>
        <taxon>metagenomes</taxon>
        <taxon>ecological metagenomes</taxon>
    </lineage>
</organism>
<gene>
    <name evidence="2" type="ORF">METZ01_LOCUS321583</name>
</gene>
<accession>A0A382P5P3</accession>
<name>A0A382P5P3_9ZZZZ</name>
<sequence length="110" mass="12630">MFNYGKTRAQVTKMHPSSFDLRYFVFVIAFIVLISLYYISWKEINLFGEKLPLFVPNFLLGSYFSILGLAGLLVGYQTKKVKQGLYAPLVLFIQHFGFSLGLLFGFLKKT</sequence>
<reference evidence="2" key="1">
    <citation type="submission" date="2018-05" db="EMBL/GenBank/DDBJ databases">
        <authorList>
            <person name="Lanie J.A."/>
            <person name="Ng W.-L."/>
            <person name="Kazmierczak K.M."/>
            <person name="Andrzejewski T.M."/>
            <person name="Davidsen T.M."/>
            <person name="Wayne K.J."/>
            <person name="Tettelin H."/>
            <person name="Glass J.I."/>
            <person name="Rusch D."/>
            <person name="Podicherti R."/>
            <person name="Tsui H.-C.T."/>
            <person name="Winkler M.E."/>
        </authorList>
    </citation>
    <scope>NUCLEOTIDE SEQUENCE</scope>
</reference>
<feature type="transmembrane region" description="Helical" evidence="1">
    <location>
        <begin position="53"/>
        <end position="74"/>
    </location>
</feature>
<keyword evidence="1" id="KW-0472">Membrane</keyword>
<feature type="transmembrane region" description="Helical" evidence="1">
    <location>
        <begin position="21"/>
        <end position="41"/>
    </location>
</feature>
<keyword evidence="1" id="KW-0812">Transmembrane</keyword>
<evidence type="ECO:0000256" key="1">
    <source>
        <dbReference type="SAM" id="Phobius"/>
    </source>
</evidence>
<feature type="transmembrane region" description="Helical" evidence="1">
    <location>
        <begin position="86"/>
        <end position="107"/>
    </location>
</feature>
<keyword evidence="1" id="KW-1133">Transmembrane helix</keyword>
<proteinExistence type="predicted"/>